<dbReference type="UniPathway" id="UPA00109">
    <property type="reaction ID" value="UER00181"/>
</dbReference>
<dbReference type="HOGENOM" id="CLU_033288_0_0_9"/>
<comment type="pathway">
    <text evidence="7">Carbohydrate biosynthesis; gluconeogenesis.</text>
</comment>
<dbReference type="FunFam" id="3.40.50.10490:FF:000021">
    <property type="entry name" value="Glucose-6-phosphate isomerase"/>
    <property type="match status" value="1"/>
</dbReference>
<keyword evidence="4 7" id="KW-0324">Glycolysis</keyword>
<reference evidence="9 10" key="1">
    <citation type="journal article" date="2011" name="Stand. Genomic Sci.">
        <title>Complete genome sequence of Syntrophobotulus glycolicus type strain (FlGlyR).</title>
        <authorList>
            <person name="Han C."/>
            <person name="Mwirichia R."/>
            <person name="Chertkov O."/>
            <person name="Held B."/>
            <person name="Lapidus A."/>
            <person name="Nolan M."/>
            <person name="Lucas S."/>
            <person name="Hammon N."/>
            <person name="Deshpande S."/>
            <person name="Cheng J.F."/>
            <person name="Tapia R."/>
            <person name="Goodwin L."/>
            <person name="Pitluck S."/>
            <person name="Huntemann M."/>
            <person name="Liolios K."/>
            <person name="Ivanova N."/>
            <person name="Pagani I."/>
            <person name="Mavromatis K."/>
            <person name="Ovchinikova G."/>
            <person name="Pati A."/>
            <person name="Chen A."/>
            <person name="Palaniappan K."/>
            <person name="Land M."/>
            <person name="Hauser L."/>
            <person name="Brambilla E.M."/>
            <person name="Rohde M."/>
            <person name="Spring S."/>
            <person name="Sikorski J."/>
            <person name="Goker M."/>
            <person name="Woyke T."/>
            <person name="Bristow J."/>
            <person name="Eisen J.A."/>
            <person name="Markowitz V."/>
            <person name="Hugenholtz P."/>
            <person name="Kyrpides N.C."/>
            <person name="Klenk H.P."/>
            <person name="Detter J.C."/>
        </authorList>
    </citation>
    <scope>NUCLEOTIDE SEQUENCE [LARGE SCALE GENOMIC DNA]</scope>
    <source>
        <strain evidence="10">DSM 8271 / FlGlyR</strain>
    </source>
</reference>
<dbReference type="Proteomes" id="UP000007488">
    <property type="component" value="Chromosome"/>
</dbReference>
<dbReference type="PROSITE" id="PS00174">
    <property type="entry name" value="P_GLUCOSE_ISOMERASE_2"/>
    <property type="match status" value="1"/>
</dbReference>
<keyword evidence="5 7" id="KW-0413">Isomerase</keyword>
<dbReference type="AlphaFoldDB" id="F0STY5"/>
<evidence type="ECO:0000313" key="10">
    <source>
        <dbReference type="Proteomes" id="UP000007488"/>
    </source>
</evidence>
<dbReference type="GO" id="GO:0005829">
    <property type="term" value="C:cytosol"/>
    <property type="evidence" value="ECO:0007669"/>
    <property type="project" value="TreeGrafter"/>
</dbReference>
<accession>F0STY5</accession>
<dbReference type="CDD" id="cd05016">
    <property type="entry name" value="SIS_PGI_2"/>
    <property type="match status" value="1"/>
</dbReference>
<feature type="active site" description="Proton donor" evidence="7">
    <location>
        <position position="354"/>
    </location>
</feature>
<keyword evidence="7" id="KW-0963">Cytoplasm</keyword>
<evidence type="ECO:0000313" key="9">
    <source>
        <dbReference type="EMBL" id="ADY56508.1"/>
    </source>
</evidence>
<dbReference type="InterPro" id="IPR046348">
    <property type="entry name" value="SIS_dom_sf"/>
</dbReference>
<comment type="function">
    <text evidence="7">Catalyzes the reversible isomerization of glucose-6-phosphate to fructose-6-phosphate.</text>
</comment>
<organism evidence="9 10">
    <name type="scientific">Syntrophobotulus glycolicus (strain DSM 8271 / FlGlyR)</name>
    <dbReference type="NCBI Taxonomy" id="645991"/>
    <lineage>
        <taxon>Bacteria</taxon>
        <taxon>Bacillati</taxon>
        <taxon>Bacillota</taxon>
        <taxon>Clostridia</taxon>
        <taxon>Eubacteriales</taxon>
        <taxon>Desulfitobacteriaceae</taxon>
        <taxon>Syntrophobotulus</taxon>
    </lineage>
</organism>
<dbReference type="InterPro" id="IPR035482">
    <property type="entry name" value="SIS_PGI_2"/>
</dbReference>
<keyword evidence="10" id="KW-1185">Reference proteome</keyword>
<dbReference type="GO" id="GO:0004347">
    <property type="term" value="F:glucose-6-phosphate isomerase activity"/>
    <property type="evidence" value="ECO:0007669"/>
    <property type="project" value="UniProtKB-UniRule"/>
</dbReference>
<dbReference type="PANTHER" id="PTHR11469:SF1">
    <property type="entry name" value="GLUCOSE-6-PHOSPHATE ISOMERASE"/>
    <property type="match status" value="1"/>
</dbReference>
<dbReference type="UniPathway" id="UPA00138"/>
<comment type="pathway">
    <text evidence="1 7 8">Carbohydrate degradation; glycolysis; D-glyceraldehyde 3-phosphate and glycerone phosphate from D-glucose: step 2/4.</text>
</comment>
<comment type="catalytic activity">
    <reaction evidence="6 7 8">
        <text>alpha-D-glucose 6-phosphate = beta-D-fructose 6-phosphate</text>
        <dbReference type="Rhea" id="RHEA:11816"/>
        <dbReference type="ChEBI" id="CHEBI:57634"/>
        <dbReference type="ChEBI" id="CHEBI:58225"/>
        <dbReference type="EC" id="5.3.1.9"/>
    </reaction>
</comment>
<evidence type="ECO:0000256" key="1">
    <source>
        <dbReference type="ARBA" id="ARBA00004926"/>
    </source>
</evidence>
<evidence type="ECO:0000256" key="5">
    <source>
        <dbReference type="ARBA" id="ARBA00023235"/>
    </source>
</evidence>
<dbReference type="STRING" id="645991.Sgly_2219"/>
<evidence type="ECO:0000256" key="3">
    <source>
        <dbReference type="ARBA" id="ARBA00022432"/>
    </source>
</evidence>
<protein>
    <recommendedName>
        <fullName evidence="7">Glucose-6-phosphate isomerase</fullName>
        <shortName evidence="7">GPI</shortName>
        <ecNumber evidence="7">5.3.1.9</ecNumber>
    </recommendedName>
    <alternativeName>
        <fullName evidence="7">Phosphoglucose isomerase</fullName>
        <shortName evidence="7">PGI</shortName>
    </alternativeName>
    <alternativeName>
        <fullName evidence="7">Phosphohexose isomerase</fullName>
        <shortName evidence="7">PHI</shortName>
    </alternativeName>
</protein>
<dbReference type="PANTHER" id="PTHR11469">
    <property type="entry name" value="GLUCOSE-6-PHOSPHATE ISOMERASE"/>
    <property type="match status" value="1"/>
</dbReference>
<evidence type="ECO:0000256" key="2">
    <source>
        <dbReference type="ARBA" id="ARBA00006604"/>
    </source>
</evidence>
<sequence>MKPDRKILTNEMDNGSRLVQNMNKDQKDRRDKMDKLKHWDRFRQYLCYHEDISLSLDISRMRFEDDFFRQAEPQIEKAFAMMRELENGAIANPDENRMVGHYWLRNPDLAPNGQIREEINAAIRSIHEFARKIHSGQIKGQFGREFKNILVIGVGGSGLGPRFVGDALRTSGDKIRAYYLDNTDPDGIDRVMELLDKDLDRTLTVVISKSGSTIETRNGMEEVKGMYRQAGLEFARHAVSITQTGSKLDETHKEEGWLGTFPMWDWVGGRTSVLSPVGLLPLALQGVDISLLLEGAQRCDALTRNEDLRSNPAAQMALMWLYATKGQGGRQMVVLPYKDRLILLSKYLQQLIMESLGKELDLDGNIVRQGIAVYGNKGSTDQHSFIQQLLEGPDNFFITFIEVLKDRETGSPFIADNSTSGEFLHSFLLGTRNAISKKERESITITISEVNEITLGAVLALFERTVGLYAFLIRINAYHQPGVELGKKSAGEMISLKNRIVDDLRKCSGCKYTVEALAEKMGEEDIEAMFSILRHLVHNPEHGIKVEKNDSPNMNIFQYVYYYRG</sequence>
<feature type="active site" evidence="7">
    <location>
        <position position="487"/>
    </location>
</feature>
<evidence type="ECO:0000256" key="4">
    <source>
        <dbReference type="ARBA" id="ARBA00023152"/>
    </source>
</evidence>
<dbReference type="GO" id="GO:0051156">
    <property type="term" value="P:glucose 6-phosphate metabolic process"/>
    <property type="evidence" value="ECO:0007669"/>
    <property type="project" value="TreeGrafter"/>
</dbReference>
<name>F0STY5_SYNGF</name>
<keyword evidence="3 7" id="KW-0312">Gluconeogenesis</keyword>
<evidence type="ECO:0000256" key="8">
    <source>
        <dbReference type="RuleBase" id="RU000612"/>
    </source>
</evidence>
<evidence type="ECO:0000256" key="7">
    <source>
        <dbReference type="HAMAP-Rule" id="MF_00473"/>
    </source>
</evidence>
<dbReference type="InterPro" id="IPR001672">
    <property type="entry name" value="G6P_Isomerase"/>
</dbReference>
<dbReference type="Pfam" id="PF00342">
    <property type="entry name" value="PGI"/>
    <property type="match status" value="1"/>
</dbReference>
<dbReference type="EC" id="5.3.1.9" evidence="7"/>
<dbReference type="PROSITE" id="PS51463">
    <property type="entry name" value="P_GLUCOSE_ISOMERASE_3"/>
    <property type="match status" value="1"/>
</dbReference>
<dbReference type="InterPro" id="IPR018189">
    <property type="entry name" value="Phosphoglucose_isomerase_CS"/>
</dbReference>
<dbReference type="GO" id="GO:0097367">
    <property type="term" value="F:carbohydrate derivative binding"/>
    <property type="evidence" value="ECO:0007669"/>
    <property type="project" value="InterPro"/>
</dbReference>
<dbReference type="SUPFAM" id="SSF53697">
    <property type="entry name" value="SIS domain"/>
    <property type="match status" value="1"/>
</dbReference>
<dbReference type="CDD" id="cd05015">
    <property type="entry name" value="SIS_PGI_1"/>
    <property type="match status" value="1"/>
</dbReference>
<comment type="subcellular location">
    <subcellularLocation>
        <location evidence="7">Cytoplasm</location>
    </subcellularLocation>
</comment>
<proteinExistence type="inferred from homology"/>
<evidence type="ECO:0000256" key="6">
    <source>
        <dbReference type="ARBA" id="ARBA00029321"/>
    </source>
</evidence>
<dbReference type="GO" id="GO:0006094">
    <property type="term" value="P:gluconeogenesis"/>
    <property type="evidence" value="ECO:0007669"/>
    <property type="project" value="UniProtKB-UniRule"/>
</dbReference>
<dbReference type="EMBL" id="CP002547">
    <property type="protein sequence ID" value="ADY56508.1"/>
    <property type="molecule type" value="Genomic_DNA"/>
</dbReference>
<feature type="active site" evidence="7">
    <location>
        <position position="383"/>
    </location>
</feature>
<gene>
    <name evidence="7" type="primary">pgi</name>
    <name evidence="9" type="ordered locus">Sgly_2219</name>
</gene>
<dbReference type="GO" id="GO:0006096">
    <property type="term" value="P:glycolytic process"/>
    <property type="evidence" value="ECO:0007669"/>
    <property type="project" value="UniProtKB-UniRule"/>
</dbReference>
<dbReference type="NCBIfam" id="NF010696">
    <property type="entry name" value="PRK14096.1"/>
    <property type="match status" value="1"/>
</dbReference>
<comment type="similarity">
    <text evidence="2 7 8">Belongs to the GPI family.</text>
</comment>
<dbReference type="HAMAP" id="MF_00473">
    <property type="entry name" value="G6P_isomerase"/>
    <property type="match status" value="1"/>
</dbReference>
<dbReference type="InterPro" id="IPR035476">
    <property type="entry name" value="SIS_PGI_1"/>
</dbReference>
<dbReference type="GO" id="GO:0048029">
    <property type="term" value="F:monosaccharide binding"/>
    <property type="evidence" value="ECO:0007669"/>
    <property type="project" value="TreeGrafter"/>
</dbReference>
<dbReference type="Gene3D" id="3.40.50.10490">
    <property type="entry name" value="Glucose-6-phosphate isomerase like protein, domain 1"/>
    <property type="match status" value="2"/>
</dbReference>
<dbReference type="KEGG" id="sgy:Sgly_2219"/>
<reference evidence="10" key="2">
    <citation type="submission" date="2011-02" db="EMBL/GenBank/DDBJ databases">
        <title>The complete genome of Syntrophobotulus glycolicus DSM 8271.</title>
        <authorList>
            <person name="Lucas S."/>
            <person name="Copeland A."/>
            <person name="Lapidus A."/>
            <person name="Bruce D."/>
            <person name="Goodwin L."/>
            <person name="Pitluck S."/>
            <person name="Kyrpides N."/>
            <person name="Mavromatis K."/>
            <person name="Pagani I."/>
            <person name="Ivanova N."/>
            <person name="Mikhailova N."/>
            <person name="Chertkov O."/>
            <person name="Held B."/>
            <person name="Detter J.C."/>
            <person name="Tapia R."/>
            <person name="Han C."/>
            <person name="Land M."/>
            <person name="Hauser L."/>
            <person name="Markowitz V."/>
            <person name="Cheng J.-F."/>
            <person name="Hugenholtz P."/>
            <person name="Woyke T."/>
            <person name="Wu D."/>
            <person name="Spring S."/>
            <person name="Schroeder M."/>
            <person name="Brambilla E."/>
            <person name="Klenk H.-P."/>
            <person name="Eisen J.A."/>
        </authorList>
    </citation>
    <scope>NUCLEOTIDE SEQUENCE [LARGE SCALE GENOMIC DNA]</scope>
    <source>
        <strain evidence="10">DSM 8271 / FlGlyR</strain>
    </source>
</reference>
<dbReference type="eggNOG" id="COG0166">
    <property type="taxonomic scope" value="Bacteria"/>
</dbReference>
<dbReference type="PRINTS" id="PR00662">
    <property type="entry name" value="G6PISOMERASE"/>
</dbReference>